<protein>
    <recommendedName>
        <fullName evidence="2">histidine kinase</fullName>
        <ecNumber evidence="2">2.7.13.3</ecNumber>
    </recommendedName>
</protein>
<dbReference type="Gene3D" id="1.20.5.1930">
    <property type="match status" value="1"/>
</dbReference>
<reference evidence="13" key="1">
    <citation type="journal article" date="2019" name="Int. J. Syst. Evol. Microbiol.">
        <title>The Global Catalogue of Microorganisms (GCM) 10K type strain sequencing project: providing services to taxonomists for standard genome sequencing and annotation.</title>
        <authorList>
            <consortium name="The Broad Institute Genomics Platform"/>
            <consortium name="The Broad Institute Genome Sequencing Center for Infectious Disease"/>
            <person name="Wu L."/>
            <person name="Ma J."/>
        </authorList>
    </citation>
    <scope>NUCLEOTIDE SEQUENCE [LARGE SCALE GENOMIC DNA]</scope>
    <source>
        <strain evidence="13">JCM 13022</strain>
    </source>
</reference>
<evidence type="ECO:0000256" key="1">
    <source>
        <dbReference type="ARBA" id="ARBA00000085"/>
    </source>
</evidence>
<keyword evidence="10" id="KW-1133">Transmembrane helix</keyword>
<feature type="transmembrane region" description="Helical" evidence="10">
    <location>
        <begin position="234"/>
        <end position="252"/>
    </location>
</feature>
<evidence type="ECO:0000256" key="3">
    <source>
        <dbReference type="ARBA" id="ARBA00022553"/>
    </source>
</evidence>
<name>A0ABP4FSL9_9PSEU</name>
<accession>A0ABP4FSL9</accession>
<dbReference type="Gene3D" id="3.30.565.10">
    <property type="entry name" value="Histidine kinase-like ATPase, C-terminal domain"/>
    <property type="match status" value="1"/>
</dbReference>
<feature type="transmembrane region" description="Helical" evidence="10">
    <location>
        <begin position="315"/>
        <end position="335"/>
    </location>
</feature>
<comment type="catalytic activity">
    <reaction evidence="1">
        <text>ATP + protein L-histidine = ADP + protein N-phospho-L-histidine.</text>
        <dbReference type="EC" id="2.7.13.3"/>
    </reaction>
</comment>
<dbReference type="EC" id="2.7.13.3" evidence="2"/>
<keyword evidence="6 12" id="KW-0418">Kinase</keyword>
<keyword evidence="5" id="KW-0547">Nucleotide-binding</keyword>
<evidence type="ECO:0000313" key="12">
    <source>
        <dbReference type="EMBL" id="GAA1196480.1"/>
    </source>
</evidence>
<feature type="region of interest" description="Disordered" evidence="9">
    <location>
        <begin position="454"/>
        <end position="475"/>
    </location>
</feature>
<feature type="domain" description="Signal transduction histidine kinase subgroup 3 dimerisation and phosphoacceptor" evidence="11">
    <location>
        <begin position="391"/>
        <end position="455"/>
    </location>
</feature>
<dbReference type="GO" id="GO:0016301">
    <property type="term" value="F:kinase activity"/>
    <property type="evidence" value="ECO:0007669"/>
    <property type="project" value="UniProtKB-KW"/>
</dbReference>
<feature type="transmembrane region" description="Helical" evidence="10">
    <location>
        <begin position="347"/>
        <end position="369"/>
    </location>
</feature>
<evidence type="ECO:0000256" key="5">
    <source>
        <dbReference type="ARBA" id="ARBA00022741"/>
    </source>
</evidence>
<dbReference type="InterPro" id="IPR050482">
    <property type="entry name" value="Sensor_HK_TwoCompSys"/>
</dbReference>
<dbReference type="Proteomes" id="UP001500467">
    <property type="component" value="Unassembled WGS sequence"/>
</dbReference>
<evidence type="ECO:0000256" key="8">
    <source>
        <dbReference type="ARBA" id="ARBA00023012"/>
    </source>
</evidence>
<evidence type="ECO:0000313" key="13">
    <source>
        <dbReference type="Proteomes" id="UP001500467"/>
    </source>
</evidence>
<evidence type="ECO:0000256" key="10">
    <source>
        <dbReference type="SAM" id="Phobius"/>
    </source>
</evidence>
<feature type="transmembrane region" description="Helical" evidence="10">
    <location>
        <begin position="281"/>
        <end position="303"/>
    </location>
</feature>
<dbReference type="PANTHER" id="PTHR24421:SF10">
    <property type="entry name" value="NITRATE_NITRITE SENSOR PROTEIN NARQ"/>
    <property type="match status" value="1"/>
</dbReference>
<feature type="transmembrane region" description="Helical" evidence="10">
    <location>
        <begin position="210"/>
        <end position="228"/>
    </location>
</feature>
<dbReference type="InterPro" id="IPR036890">
    <property type="entry name" value="HATPase_C_sf"/>
</dbReference>
<dbReference type="EMBL" id="BAAALM010000004">
    <property type="protein sequence ID" value="GAA1196480.1"/>
    <property type="molecule type" value="Genomic_DNA"/>
</dbReference>
<gene>
    <name evidence="12" type="ORF">GCM10009675_09560</name>
</gene>
<keyword evidence="7" id="KW-0067">ATP-binding</keyword>
<dbReference type="InterPro" id="IPR011712">
    <property type="entry name" value="Sig_transdc_His_kin_sub3_dim/P"/>
</dbReference>
<feature type="transmembrane region" description="Helical" evidence="10">
    <location>
        <begin position="67"/>
        <end position="86"/>
    </location>
</feature>
<sequence>MPCEPSGRAAAVAGSATVGVVSETYPLRERVTRRLRSADPASMVLLAAVFGDLAVLVPAATDGWGTPLLDLVPLPGILLLAGCAVLGRSRPVFAGWAGACVLGANSLLIAYTGAPTFSTLLPETSFAECIAGLLLVYYCARSAPAAAATVTIGLLVASELASTVARDAGMHILQLAGIGLVLLLVAVIPGARARQGIGDGTLVTLLRQQWLLVGVLALALFLDASIMLEAPSSDVVMALPAIAAVVLVIRGTSSPLRPALLLAGVIAATTALALATDADRYLHLGGLPIAATVSGMVVTALLVRLESPRRAVTAISILAVTVAAGSTVQVMALLEPVQIAYNRDVEVLQGLALTAVLLLGISVAIGLFLRARDSERKTTVEAAIAEAQTAERMALARELHDVVAHHVTGIVVQAQAVRIVAQQNPHVVADSLGQIENAGTEALTAMRRLVRSMRGESGDAGAGAGEQSGPGEQATTDLDADLRKLASSAVHGMPVRLDVDVPPELPQEVARSALRIVQEALTNVSKHAAGASAAWVAVRGEARGGGDRALLHIRVADDGTPGEPGPLAAIGGYGLVGMRERVELLGGTLAAGRPGDQQGHGRDGDGPDGTGGSGGWVVEAWLPLQGEEESQ</sequence>
<keyword evidence="3" id="KW-0597">Phosphoprotein</keyword>
<keyword evidence="13" id="KW-1185">Reference proteome</keyword>
<feature type="region of interest" description="Disordered" evidence="9">
    <location>
        <begin position="589"/>
        <end position="631"/>
    </location>
</feature>
<keyword evidence="10" id="KW-0472">Membrane</keyword>
<comment type="caution">
    <text evidence="12">The sequence shown here is derived from an EMBL/GenBank/DDBJ whole genome shotgun (WGS) entry which is preliminary data.</text>
</comment>
<keyword evidence="4" id="KW-0808">Transferase</keyword>
<feature type="transmembrane region" description="Helical" evidence="10">
    <location>
        <begin position="93"/>
        <end position="114"/>
    </location>
</feature>
<dbReference type="Pfam" id="PF07730">
    <property type="entry name" value="HisKA_3"/>
    <property type="match status" value="1"/>
</dbReference>
<dbReference type="CDD" id="cd16917">
    <property type="entry name" value="HATPase_UhpB-NarQ-NarX-like"/>
    <property type="match status" value="1"/>
</dbReference>
<evidence type="ECO:0000259" key="11">
    <source>
        <dbReference type="Pfam" id="PF07730"/>
    </source>
</evidence>
<evidence type="ECO:0000256" key="4">
    <source>
        <dbReference type="ARBA" id="ARBA00022679"/>
    </source>
</evidence>
<proteinExistence type="predicted"/>
<feature type="transmembrane region" description="Helical" evidence="10">
    <location>
        <begin position="145"/>
        <end position="165"/>
    </location>
</feature>
<evidence type="ECO:0000256" key="2">
    <source>
        <dbReference type="ARBA" id="ARBA00012438"/>
    </source>
</evidence>
<organism evidence="12 13">
    <name type="scientific">Prauserella alba</name>
    <dbReference type="NCBI Taxonomy" id="176898"/>
    <lineage>
        <taxon>Bacteria</taxon>
        <taxon>Bacillati</taxon>
        <taxon>Actinomycetota</taxon>
        <taxon>Actinomycetes</taxon>
        <taxon>Pseudonocardiales</taxon>
        <taxon>Pseudonocardiaceae</taxon>
        <taxon>Prauserella</taxon>
    </lineage>
</organism>
<feature type="transmembrane region" description="Helical" evidence="10">
    <location>
        <begin position="171"/>
        <end position="189"/>
    </location>
</feature>
<keyword evidence="8" id="KW-0902">Two-component regulatory system</keyword>
<dbReference type="SUPFAM" id="SSF55874">
    <property type="entry name" value="ATPase domain of HSP90 chaperone/DNA topoisomerase II/histidine kinase"/>
    <property type="match status" value="1"/>
</dbReference>
<dbReference type="PANTHER" id="PTHR24421">
    <property type="entry name" value="NITRATE/NITRITE SENSOR PROTEIN NARX-RELATED"/>
    <property type="match status" value="1"/>
</dbReference>
<feature type="transmembrane region" description="Helical" evidence="10">
    <location>
        <begin position="43"/>
        <end position="61"/>
    </location>
</feature>
<feature type="compositionally biased region" description="Gly residues" evidence="9">
    <location>
        <begin position="458"/>
        <end position="468"/>
    </location>
</feature>
<evidence type="ECO:0000256" key="6">
    <source>
        <dbReference type="ARBA" id="ARBA00022777"/>
    </source>
</evidence>
<keyword evidence="10" id="KW-0812">Transmembrane</keyword>
<evidence type="ECO:0000256" key="9">
    <source>
        <dbReference type="SAM" id="MobiDB-lite"/>
    </source>
</evidence>
<evidence type="ECO:0000256" key="7">
    <source>
        <dbReference type="ARBA" id="ARBA00022840"/>
    </source>
</evidence>